<evidence type="ECO:0000313" key="1">
    <source>
        <dbReference type="EMBL" id="MDR6767545.1"/>
    </source>
</evidence>
<dbReference type="AlphaFoldDB" id="A0AAJ2BZZ8"/>
<evidence type="ECO:0000313" key="3">
    <source>
        <dbReference type="Proteomes" id="UP001249076"/>
    </source>
</evidence>
<dbReference type="Proteomes" id="UP001253458">
    <property type="component" value="Unassembled WGS sequence"/>
</dbReference>
<accession>A0AAJ2BZZ8</accession>
<comment type="caution">
    <text evidence="1">The sequence shown here is derived from an EMBL/GenBank/DDBJ whole genome shotgun (WGS) entry which is preliminary data.</text>
</comment>
<dbReference type="Proteomes" id="UP001249076">
    <property type="component" value="Unassembled WGS sequence"/>
</dbReference>
<organism evidence="1 4">
    <name type="scientific">Acidovorax delafieldii</name>
    <name type="common">Pseudomonas delafieldii</name>
    <dbReference type="NCBI Taxonomy" id="47920"/>
    <lineage>
        <taxon>Bacteria</taxon>
        <taxon>Pseudomonadati</taxon>
        <taxon>Pseudomonadota</taxon>
        <taxon>Betaproteobacteria</taxon>
        <taxon>Burkholderiales</taxon>
        <taxon>Comamonadaceae</taxon>
        <taxon>Acidovorax</taxon>
    </lineage>
</organism>
<evidence type="ECO:0008006" key="5">
    <source>
        <dbReference type="Google" id="ProtNLM"/>
    </source>
</evidence>
<protein>
    <recommendedName>
        <fullName evidence="5">DUF2806 domain-containing protein</fullName>
    </recommendedName>
</protein>
<dbReference type="EMBL" id="JAVDTS010000005">
    <property type="protein sequence ID" value="MDR6838767.1"/>
    <property type="molecule type" value="Genomic_DNA"/>
</dbReference>
<reference evidence="1 3" key="1">
    <citation type="submission" date="2023-07" db="EMBL/GenBank/DDBJ databases">
        <title>Sorghum-associated microbial communities from plants grown in Nebraska, USA.</title>
        <authorList>
            <person name="Schachtman D."/>
        </authorList>
    </citation>
    <scope>NUCLEOTIDE SEQUENCE</scope>
    <source>
        <strain evidence="2 3">BE105</strain>
        <strain evidence="1">BE69</strain>
    </source>
</reference>
<name>A0AAJ2BZZ8_ACIDE</name>
<dbReference type="InterPro" id="IPR021254">
    <property type="entry name" value="DUF2806"/>
</dbReference>
<gene>
    <name evidence="1" type="ORF">J2W88_002826</name>
    <name evidence="2" type="ORF">J2W93_003614</name>
</gene>
<dbReference type="EMBL" id="JAVDTL010000004">
    <property type="protein sequence ID" value="MDR6767545.1"/>
    <property type="molecule type" value="Genomic_DNA"/>
</dbReference>
<sequence>MSDGNSLINLGDLSKPATVLIEKVSSAVGLIYEPLHIKRKARAEAEADKIKAVAKIELDELQHRALERFVQQEARKQENIETITAQAASALPPDAKATELDEDWIAHFFKQCDTVSDKEMQSLWARLLSGEATSPGTFSKRTVDFVSSMDKKDAALFTNFCQFVWFIGEPQPLIYQVEDELLQEHGINFSTLKHLDAIGLISLESLSGYLKKGFKKYARCFYHGRPTVIEFPADENNQLSTGHVLLTAIGKELAPICGSERNEKFYESVIKKWFDEGLVLSSMQLHSH</sequence>
<evidence type="ECO:0000313" key="4">
    <source>
        <dbReference type="Proteomes" id="UP001253458"/>
    </source>
</evidence>
<dbReference type="RefSeq" id="WP_209820013.1">
    <property type="nucleotide sequence ID" value="NZ_JAVDTL010000004.1"/>
</dbReference>
<dbReference type="Pfam" id="PF10987">
    <property type="entry name" value="DUF2806"/>
    <property type="match status" value="1"/>
</dbReference>
<keyword evidence="3" id="KW-1185">Reference proteome</keyword>
<evidence type="ECO:0000313" key="2">
    <source>
        <dbReference type="EMBL" id="MDR6838767.1"/>
    </source>
</evidence>
<proteinExistence type="predicted"/>